<reference evidence="3" key="1">
    <citation type="submission" date="2022-01" db="EMBL/GenBank/DDBJ databases">
        <title>Genome-Based Taxonomic Classification of the Phylum Actinobacteria.</title>
        <authorList>
            <person name="Gao Y."/>
        </authorList>
    </citation>
    <scope>NUCLEOTIDE SEQUENCE</scope>
    <source>
        <strain evidence="3">KLBMP 8922</strain>
    </source>
</reference>
<feature type="region of interest" description="Disordered" evidence="1">
    <location>
        <begin position="445"/>
        <end position="480"/>
    </location>
</feature>
<name>A0AA41PYD1_9ACTN</name>
<feature type="region of interest" description="Disordered" evidence="1">
    <location>
        <begin position="506"/>
        <end position="576"/>
    </location>
</feature>
<evidence type="ECO:0000256" key="1">
    <source>
        <dbReference type="SAM" id="MobiDB-lite"/>
    </source>
</evidence>
<evidence type="ECO:0000313" key="3">
    <source>
        <dbReference type="EMBL" id="MCF2526737.1"/>
    </source>
</evidence>
<feature type="region of interest" description="Disordered" evidence="1">
    <location>
        <begin position="589"/>
        <end position="676"/>
    </location>
</feature>
<dbReference type="Proteomes" id="UP001165378">
    <property type="component" value="Unassembled WGS sequence"/>
</dbReference>
<dbReference type="EMBL" id="JAKFHA010000002">
    <property type="protein sequence ID" value="MCF2526737.1"/>
    <property type="molecule type" value="Genomic_DNA"/>
</dbReference>
<feature type="compositionally biased region" description="Low complexity" evidence="1">
    <location>
        <begin position="453"/>
        <end position="479"/>
    </location>
</feature>
<dbReference type="RefSeq" id="WP_235050875.1">
    <property type="nucleotide sequence ID" value="NZ_JAKFHA010000002.1"/>
</dbReference>
<dbReference type="PRINTS" id="PR01217">
    <property type="entry name" value="PRICHEXTENSN"/>
</dbReference>
<evidence type="ECO:0000256" key="2">
    <source>
        <dbReference type="SAM" id="SignalP"/>
    </source>
</evidence>
<feature type="signal peptide" evidence="2">
    <location>
        <begin position="1"/>
        <end position="27"/>
    </location>
</feature>
<feature type="compositionally biased region" description="Low complexity" evidence="1">
    <location>
        <begin position="598"/>
        <end position="623"/>
    </location>
</feature>
<evidence type="ECO:0000313" key="4">
    <source>
        <dbReference type="Proteomes" id="UP001165378"/>
    </source>
</evidence>
<accession>A0AA41PYD1</accession>
<proteinExistence type="predicted"/>
<organism evidence="3 4">
    <name type="scientific">Yinghuangia soli</name>
    <dbReference type="NCBI Taxonomy" id="2908204"/>
    <lineage>
        <taxon>Bacteria</taxon>
        <taxon>Bacillati</taxon>
        <taxon>Actinomycetota</taxon>
        <taxon>Actinomycetes</taxon>
        <taxon>Kitasatosporales</taxon>
        <taxon>Streptomycetaceae</taxon>
        <taxon>Yinghuangia</taxon>
    </lineage>
</organism>
<gene>
    <name evidence="3" type="ORF">LZ495_05810</name>
</gene>
<feature type="compositionally biased region" description="Low complexity" evidence="1">
    <location>
        <begin position="657"/>
        <end position="667"/>
    </location>
</feature>
<protein>
    <submittedName>
        <fullName evidence="3">Uncharacterized protein</fullName>
    </submittedName>
</protein>
<feature type="compositionally biased region" description="Low complexity" evidence="1">
    <location>
        <begin position="332"/>
        <end position="347"/>
    </location>
</feature>
<sequence length="676" mass="67197">MRSRVSTAAAFAGCLLLVGAAPGTAWAAPTARSLVPYAVTGTPVHGSTAGCDDAPVLKPGLYVDGLTEGKDVYYLVQKQPEQVLDVSATAVTADNVSNSSRLGVGAGWAEGKDPKSWLSDSDSTSSVGVLSVGGRSNAKGAGQRSACIRIENRLRWLDAKKGRPVPLELVIGFGGAPAATGGDGFSFAGAKPVPASGAVQGDLTLGDYPFWRVEVKEGQSLTVRGVLTHPAGLDAGSSARWTIRVFNPTRSPARCRVDTSVSSEIFIRPGTGSTEQVCGPWEANSALPSYESDYTVPGTYYIVPGVVGVDEPRRGQVARYEMTVTVSGTPRSAPGPEAPSAGSAGTSTGAGGVGTGAGAGTGQHGTPQGVPGEGGTDPAVPVAHSGGDDSTDTLLKASAAVAALIAAAAAGAFGMHMYRRRLAPAGTGPGPGTAAMVAVPAVMRRTKTRPSGSETSEPSDASEPAAAPPTAAAATALPEPAVPSVPPPLVTPVPAPMVIPPLPTAAPPAPPAADTAAAVLPPPPAIPPPPPLPPAPGTPPGPVIPPRPTTPVPAPAAPAPAAAPDAELDDDFGPDSVWSITAFSAIAPADEAADEASEAAGNEAAADAAADPVAAPVVGSAGPRPDPQRSEPPEPGLPTWLGIEIEATPSPGPAPAPDDVAPSWRAPARPRDADAD</sequence>
<feature type="compositionally biased region" description="Pro residues" evidence="1">
    <location>
        <begin position="520"/>
        <end position="558"/>
    </location>
</feature>
<feature type="chain" id="PRO_5041236769" evidence="2">
    <location>
        <begin position="28"/>
        <end position="676"/>
    </location>
</feature>
<feature type="region of interest" description="Disordered" evidence="1">
    <location>
        <begin position="325"/>
        <end position="389"/>
    </location>
</feature>
<dbReference type="AlphaFoldDB" id="A0AA41PYD1"/>
<feature type="compositionally biased region" description="Gly residues" evidence="1">
    <location>
        <begin position="348"/>
        <end position="363"/>
    </location>
</feature>
<keyword evidence="2" id="KW-0732">Signal</keyword>
<keyword evidence="4" id="KW-1185">Reference proteome</keyword>
<comment type="caution">
    <text evidence="3">The sequence shown here is derived from an EMBL/GenBank/DDBJ whole genome shotgun (WGS) entry which is preliminary data.</text>
</comment>